<dbReference type="PATRIC" id="fig|911238.3.peg.1547"/>
<reference evidence="1 2" key="1">
    <citation type="journal article" date="2012" name="BMC Genomics">
        <title>Comparative genomic analysis of the genus Staphylococcus including Staphylococcus aureus and its newly described sister species Staphylococcus simiae.</title>
        <authorList>
            <person name="Suzuki H."/>
            <person name="Lefebure T."/>
            <person name="Pavinski Bitar P."/>
            <person name="Stanhope M.J."/>
        </authorList>
    </citation>
    <scope>NUCLEOTIDE SEQUENCE [LARGE SCALE GENOMIC DNA]</scope>
    <source>
        <strain evidence="1 2">CCM 7213</strain>
    </source>
</reference>
<evidence type="ECO:0000313" key="2">
    <source>
        <dbReference type="Proteomes" id="UP000005413"/>
    </source>
</evidence>
<gene>
    <name evidence="1" type="ORF">SS7213T_08887</name>
</gene>
<name>G5JJW6_9STAP</name>
<protein>
    <submittedName>
        <fullName evidence="1">Uncharacterized protein</fullName>
    </submittedName>
</protein>
<dbReference type="AlphaFoldDB" id="G5JJW6"/>
<dbReference type="EMBL" id="AEUN01000463">
    <property type="protein sequence ID" value="EHJ07521.1"/>
    <property type="molecule type" value="Genomic_DNA"/>
</dbReference>
<proteinExistence type="predicted"/>
<accession>G5JJW6</accession>
<sequence length="66" mass="7802">MLNVIDELVEWSVYMITHKKGELSNINRLEIMKINAQNQYTIASIKNINFVPVKNKFYQLTLFNNL</sequence>
<organism evidence="1 2">
    <name type="scientific">Staphylococcus simiae CCM 7213 = CCUG 51256</name>
    <dbReference type="NCBI Taxonomy" id="911238"/>
    <lineage>
        <taxon>Bacteria</taxon>
        <taxon>Bacillati</taxon>
        <taxon>Bacillota</taxon>
        <taxon>Bacilli</taxon>
        <taxon>Bacillales</taxon>
        <taxon>Staphylococcaceae</taxon>
        <taxon>Staphylococcus</taxon>
    </lineage>
</organism>
<comment type="caution">
    <text evidence="1">The sequence shown here is derived from an EMBL/GenBank/DDBJ whole genome shotgun (WGS) entry which is preliminary data.</text>
</comment>
<keyword evidence="2" id="KW-1185">Reference proteome</keyword>
<evidence type="ECO:0000313" key="1">
    <source>
        <dbReference type="EMBL" id="EHJ07521.1"/>
    </source>
</evidence>
<dbReference type="Proteomes" id="UP000005413">
    <property type="component" value="Unassembled WGS sequence"/>
</dbReference>